<keyword evidence="1" id="KW-1133">Transmembrane helix</keyword>
<feature type="domain" description="DUF4179" evidence="2">
    <location>
        <begin position="53"/>
        <end position="127"/>
    </location>
</feature>
<comment type="caution">
    <text evidence="3">The sequence shown here is derived from an EMBL/GenBank/DDBJ whole genome shotgun (WGS) entry which is preliminary data.</text>
</comment>
<evidence type="ECO:0000259" key="2">
    <source>
        <dbReference type="Pfam" id="PF13786"/>
    </source>
</evidence>
<gene>
    <name evidence="3" type="ORF">SAMN05421578_10493</name>
</gene>
<sequence length="549" mass="62268">MESIEKKLKEHMDDSGKTSYPDFDRLWDSIQQGEMRSMGNDSRRVRPMRGRKAAVIVGLSVALLATPVYAAIAYDWTGILSNKTGVQSAMDKGLGQTIEQSVTRNGVTLTLHTAFTDENRTLLLYSLDPGQSREGKSISYKSIGLRDSEGKTIEGHYTQQWNPDLGVFQGYFESDWVVTGSTADVEFMIEDIRYIDDGVQQIAFDPNNPKTQEFPIQKDGIGSVTVQSFDQSEGKVLLKSSITFTDHELQKWSWIRIQALNGNNEIIKEVKSPVFGTPGETGEYNSQQIYELIQLNGEGNHYVLAYDREVAHVNGKWGINVTLSKKQLESGTFKENLNIPLKQLPGGTEISEMIVTPTQIRLILTHQEKFTRVPYQNYQLDVDGTLLDGGEWYVEGNTNKTELRFEMGMLDVNSIANKPIDLIAKHRVDENLGNKIPIRLMNISNDRQSMTTDYEGYPVTWTYYKKDNNLYVESVSSESEFGGVNQTYYLDGTKRNFGTPAIVAFHGDGNNKRMDLFKDFDRDELEIYVWMYSTEKPEDELRVELTKGK</sequence>
<proteinExistence type="predicted"/>
<keyword evidence="4" id="KW-1185">Reference proteome</keyword>
<evidence type="ECO:0000313" key="4">
    <source>
        <dbReference type="Proteomes" id="UP000186666"/>
    </source>
</evidence>
<dbReference type="Proteomes" id="UP000186666">
    <property type="component" value="Unassembled WGS sequence"/>
</dbReference>
<evidence type="ECO:0000313" key="3">
    <source>
        <dbReference type="EMBL" id="SIQ79714.1"/>
    </source>
</evidence>
<organism evidence="3 4">
    <name type="scientific">Paenibacillus macquariensis</name>
    <dbReference type="NCBI Taxonomy" id="948756"/>
    <lineage>
        <taxon>Bacteria</taxon>
        <taxon>Bacillati</taxon>
        <taxon>Bacillota</taxon>
        <taxon>Bacilli</taxon>
        <taxon>Bacillales</taxon>
        <taxon>Paenibacillaceae</taxon>
        <taxon>Paenibacillus</taxon>
    </lineage>
</organism>
<reference evidence="3 4" key="1">
    <citation type="submission" date="2017-01" db="EMBL/GenBank/DDBJ databases">
        <authorList>
            <person name="Varghese N."/>
            <person name="Submissions S."/>
        </authorList>
    </citation>
    <scope>NUCLEOTIDE SEQUENCE [LARGE SCALE GENOMIC DNA]</scope>
    <source>
        <strain evidence="3 4">ATCC 23464</strain>
    </source>
</reference>
<feature type="transmembrane region" description="Helical" evidence="1">
    <location>
        <begin position="53"/>
        <end position="74"/>
    </location>
</feature>
<dbReference type="Gene3D" id="2.60.40.1630">
    <property type="entry name" value="bacillus anthracis domain"/>
    <property type="match status" value="1"/>
</dbReference>
<dbReference type="EMBL" id="FTNK01000004">
    <property type="protein sequence ID" value="SIQ79714.1"/>
    <property type="molecule type" value="Genomic_DNA"/>
</dbReference>
<protein>
    <recommendedName>
        <fullName evidence="2">DUF4179 domain-containing protein</fullName>
    </recommendedName>
</protein>
<dbReference type="InterPro" id="IPR025436">
    <property type="entry name" value="DUF4179"/>
</dbReference>
<evidence type="ECO:0000256" key="1">
    <source>
        <dbReference type="SAM" id="Phobius"/>
    </source>
</evidence>
<dbReference type="RefSeq" id="WP_068585773.1">
    <property type="nucleotide sequence ID" value="NZ_FTNK01000004.1"/>
</dbReference>
<name>A0ABY1JUE3_9BACL</name>
<keyword evidence="1" id="KW-0472">Membrane</keyword>
<accession>A0ABY1JUE3</accession>
<keyword evidence="1" id="KW-0812">Transmembrane</keyword>
<dbReference type="Pfam" id="PF13786">
    <property type="entry name" value="DUF4179"/>
    <property type="match status" value="1"/>
</dbReference>